<keyword evidence="2" id="KW-0812">Transmembrane</keyword>
<organism evidence="3 4">
    <name type="scientific">Actinocrispum wychmicini</name>
    <dbReference type="NCBI Taxonomy" id="1213861"/>
    <lineage>
        <taxon>Bacteria</taxon>
        <taxon>Bacillati</taxon>
        <taxon>Actinomycetota</taxon>
        <taxon>Actinomycetes</taxon>
        <taxon>Pseudonocardiales</taxon>
        <taxon>Pseudonocardiaceae</taxon>
        <taxon>Actinocrispum</taxon>
    </lineage>
</organism>
<feature type="transmembrane region" description="Helical" evidence="2">
    <location>
        <begin position="71"/>
        <end position="93"/>
    </location>
</feature>
<name>A0A4R2JQ31_9PSEU</name>
<keyword evidence="2" id="KW-1133">Transmembrane helix</keyword>
<dbReference type="AlphaFoldDB" id="A0A4R2JQ31"/>
<accession>A0A4R2JQ31</accession>
<feature type="transmembrane region" description="Helical" evidence="2">
    <location>
        <begin position="105"/>
        <end position="134"/>
    </location>
</feature>
<feature type="region of interest" description="Disordered" evidence="1">
    <location>
        <begin position="191"/>
        <end position="213"/>
    </location>
</feature>
<keyword evidence="2" id="KW-0472">Membrane</keyword>
<feature type="transmembrane region" description="Helical" evidence="2">
    <location>
        <begin position="33"/>
        <end position="51"/>
    </location>
</feature>
<dbReference type="RefSeq" id="WP_132117086.1">
    <property type="nucleotide sequence ID" value="NZ_SLWS01000004.1"/>
</dbReference>
<keyword evidence="4" id="KW-1185">Reference proteome</keyword>
<evidence type="ECO:0000313" key="4">
    <source>
        <dbReference type="Proteomes" id="UP000295680"/>
    </source>
</evidence>
<gene>
    <name evidence="3" type="ORF">EV192_104127</name>
</gene>
<dbReference type="EMBL" id="SLWS01000004">
    <property type="protein sequence ID" value="TCO59286.1"/>
    <property type="molecule type" value="Genomic_DNA"/>
</dbReference>
<reference evidence="3 4" key="1">
    <citation type="submission" date="2019-03" db="EMBL/GenBank/DDBJ databases">
        <title>Genomic Encyclopedia of Type Strains, Phase IV (KMG-IV): sequencing the most valuable type-strain genomes for metagenomic binning, comparative biology and taxonomic classification.</title>
        <authorList>
            <person name="Goeker M."/>
        </authorList>
    </citation>
    <scope>NUCLEOTIDE SEQUENCE [LARGE SCALE GENOMIC DNA]</scope>
    <source>
        <strain evidence="3 4">DSM 45934</strain>
    </source>
</reference>
<proteinExistence type="predicted"/>
<sequence>MTATPSLDDSAGEDTRRSVLATATEVLTSPGRLVGFAVAAVVTGVAYTILLPFGYTQRFSTANWAYLTPAMIAWSVILGLGMAFVLVVQIYAIRQVAAGRSAVTAGWLAVLGSLLPSLLCCSPVLPTLLAFVGLSTAQVYGTTGAWQYFFATHQTEFLAGSLAVLVATAWWGLRRIARSTCLSAQGCPTTDNDAAGDAEPYETAATDQDGQPR</sequence>
<comment type="caution">
    <text evidence="3">The sequence shown here is derived from an EMBL/GenBank/DDBJ whole genome shotgun (WGS) entry which is preliminary data.</text>
</comment>
<evidence type="ECO:0000256" key="2">
    <source>
        <dbReference type="SAM" id="Phobius"/>
    </source>
</evidence>
<evidence type="ECO:0000256" key="1">
    <source>
        <dbReference type="SAM" id="MobiDB-lite"/>
    </source>
</evidence>
<evidence type="ECO:0000313" key="3">
    <source>
        <dbReference type="EMBL" id="TCO59286.1"/>
    </source>
</evidence>
<feature type="transmembrane region" description="Helical" evidence="2">
    <location>
        <begin position="154"/>
        <end position="173"/>
    </location>
</feature>
<protein>
    <submittedName>
        <fullName evidence="3">Uncharacterized protein</fullName>
    </submittedName>
</protein>
<dbReference type="Proteomes" id="UP000295680">
    <property type="component" value="Unassembled WGS sequence"/>
</dbReference>